<proteinExistence type="predicted"/>
<reference evidence="2" key="1">
    <citation type="submission" date="2016-10" db="EMBL/GenBank/DDBJ databases">
        <authorList>
            <person name="Varghese N."/>
        </authorList>
    </citation>
    <scope>NUCLEOTIDE SEQUENCE [LARGE SCALE GENOMIC DNA]</scope>
    <source>
        <strain evidence="2">92MFCol6.1</strain>
    </source>
</reference>
<protein>
    <submittedName>
        <fullName evidence="1">Prepilin-type processing-associated H-X9-DG domain-containing protein</fullName>
    </submittedName>
</protein>
<dbReference type="EMBL" id="FWEU01000005">
    <property type="protein sequence ID" value="SLM25933.1"/>
    <property type="molecule type" value="Genomic_DNA"/>
</dbReference>
<dbReference type="Pfam" id="PF05939">
    <property type="entry name" value="Phage_min_tail"/>
    <property type="match status" value="1"/>
</dbReference>
<gene>
    <name evidence="1" type="ORF">SAMN04488690_3688</name>
</gene>
<sequence>MTDTFTWAATSQSTGTTTATVKRARFGDGYAQAAPDGLNARLRSYQLQFVGNRSTINEIVAFLDGHVGQSFFWRGPLGTGLYGCDTYTDSHLGGSVFSITATFEQTYQP</sequence>
<dbReference type="RefSeq" id="WP_025875719.1">
    <property type="nucleotide sequence ID" value="NZ_CBXW010000008.1"/>
</dbReference>
<evidence type="ECO:0000313" key="2">
    <source>
        <dbReference type="Proteomes" id="UP000191133"/>
    </source>
</evidence>
<dbReference type="AlphaFoldDB" id="A0A1W1H2U3"/>
<dbReference type="InterPro" id="IPR010265">
    <property type="entry name" value="Phage_lambda_TipM"/>
</dbReference>
<name>A0A1W1H2U3_9GAMM</name>
<dbReference type="GeneID" id="64102859"/>
<organism evidence="1 2">
    <name type="scientific">Stenotrophomonas indicatrix</name>
    <dbReference type="NCBI Taxonomy" id="2045451"/>
    <lineage>
        <taxon>Bacteria</taxon>
        <taxon>Pseudomonadati</taxon>
        <taxon>Pseudomonadota</taxon>
        <taxon>Gammaproteobacteria</taxon>
        <taxon>Lysobacterales</taxon>
        <taxon>Lysobacteraceae</taxon>
        <taxon>Stenotrophomonas</taxon>
    </lineage>
</organism>
<accession>A0A1W1H2U3</accession>
<dbReference type="Proteomes" id="UP000191133">
    <property type="component" value="Unassembled WGS sequence"/>
</dbReference>
<evidence type="ECO:0000313" key="1">
    <source>
        <dbReference type="EMBL" id="SLM25933.1"/>
    </source>
</evidence>